<dbReference type="InterPro" id="IPR014580">
    <property type="entry name" value="UCP033199"/>
</dbReference>
<organism evidence="1 2">
    <name type="scientific">Bullifex porci</name>
    <dbReference type="NCBI Taxonomy" id="2606638"/>
    <lineage>
        <taxon>Bacteria</taxon>
        <taxon>Pseudomonadati</taxon>
        <taxon>Spirochaetota</taxon>
        <taxon>Spirochaetia</taxon>
        <taxon>Spirochaetales</taxon>
        <taxon>Spirochaetaceae</taxon>
        <taxon>Bullifex</taxon>
    </lineage>
</organism>
<accession>A0A7X2PCH8</accession>
<dbReference type="Pfam" id="PF09966">
    <property type="entry name" value="DUF2200"/>
    <property type="match status" value="1"/>
</dbReference>
<comment type="caution">
    <text evidence="1">The sequence shown here is derived from an EMBL/GenBank/DDBJ whole genome shotgun (WGS) entry which is preliminary data.</text>
</comment>
<gene>
    <name evidence="1" type="ORF">FYJ80_06295</name>
</gene>
<protein>
    <submittedName>
        <fullName evidence="1">DUF2200 domain-containing protein</fullName>
    </submittedName>
</protein>
<dbReference type="EMBL" id="VUNN01000010">
    <property type="protein sequence ID" value="MSU06390.1"/>
    <property type="molecule type" value="Genomic_DNA"/>
</dbReference>
<keyword evidence="2" id="KW-1185">Reference proteome</keyword>
<dbReference type="InterPro" id="IPR023204">
    <property type="entry name" value="SP1917_dom_sf"/>
</dbReference>
<dbReference type="Gene3D" id="1.10.8.290">
    <property type="entry name" value="uncharacterized protein sp1917 domain"/>
    <property type="match status" value="1"/>
</dbReference>
<proteinExistence type="predicted"/>
<evidence type="ECO:0000313" key="2">
    <source>
        <dbReference type="Proteomes" id="UP000460549"/>
    </source>
</evidence>
<reference evidence="1 2" key="1">
    <citation type="submission" date="2019-08" db="EMBL/GenBank/DDBJ databases">
        <title>In-depth cultivation of the pig gut microbiome towards novel bacterial diversity and tailored functional studies.</title>
        <authorList>
            <person name="Wylensek D."/>
            <person name="Hitch T.C.A."/>
            <person name="Clavel T."/>
        </authorList>
    </citation>
    <scope>NUCLEOTIDE SEQUENCE [LARGE SCALE GENOMIC DNA]</scope>
    <source>
        <strain evidence="1 2">NM-380-WT-3C1</strain>
    </source>
</reference>
<evidence type="ECO:0000313" key="1">
    <source>
        <dbReference type="EMBL" id="MSU06390.1"/>
    </source>
</evidence>
<name>A0A7X2PCH8_9SPIO</name>
<sequence>MDMEKLFNFKLSKIYPLLVAKAQKKNRSEEEVIACIIWLTGYDEEKIKNILLSDITYKDFFVNAPCMNEKRYLVKGSICGIKIEAIEDPIYKDIRILDKLIDDLAKGKSLEKLLP</sequence>
<dbReference type="Proteomes" id="UP000460549">
    <property type="component" value="Unassembled WGS sequence"/>
</dbReference>
<dbReference type="AlphaFoldDB" id="A0A7X2PCH8"/>